<gene>
    <name evidence="1" type="ORF">CAK95_19780</name>
</gene>
<protein>
    <submittedName>
        <fullName evidence="1">Glutathione S-transferase</fullName>
    </submittedName>
</protein>
<dbReference type="PANTHER" id="PTHR44051:SF8">
    <property type="entry name" value="GLUTATHIONE S-TRANSFERASE GSTA"/>
    <property type="match status" value="1"/>
</dbReference>
<keyword evidence="2" id="KW-1185">Reference proteome</keyword>
<dbReference type="PROSITE" id="PS50405">
    <property type="entry name" value="GST_CTER"/>
    <property type="match status" value="1"/>
</dbReference>
<dbReference type="CDD" id="cd03051">
    <property type="entry name" value="GST_N_GTT2_like"/>
    <property type="match status" value="1"/>
</dbReference>
<dbReference type="Proteomes" id="UP000194137">
    <property type="component" value="Chromosome"/>
</dbReference>
<evidence type="ECO:0000313" key="2">
    <source>
        <dbReference type="Proteomes" id="UP000194137"/>
    </source>
</evidence>
<dbReference type="OrthoDB" id="5293590at2"/>
<dbReference type="InterPro" id="IPR034345">
    <property type="entry name" value="Gtt2-like_N"/>
</dbReference>
<dbReference type="CDD" id="cd03182">
    <property type="entry name" value="GST_C_GTT2_like"/>
    <property type="match status" value="1"/>
</dbReference>
<dbReference type="Pfam" id="PF13409">
    <property type="entry name" value="GST_N_2"/>
    <property type="match status" value="1"/>
</dbReference>
<dbReference type="PROSITE" id="PS50404">
    <property type="entry name" value="GST_NTER"/>
    <property type="match status" value="1"/>
</dbReference>
<dbReference type="SFLD" id="SFLDG00358">
    <property type="entry name" value="Main_(cytGST)"/>
    <property type="match status" value="1"/>
</dbReference>
<dbReference type="RefSeq" id="WP_086089479.1">
    <property type="nucleotide sequence ID" value="NZ_CP021112.1"/>
</dbReference>
<dbReference type="GO" id="GO:0016740">
    <property type="term" value="F:transferase activity"/>
    <property type="evidence" value="ECO:0007669"/>
    <property type="project" value="UniProtKB-KW"/>
</dbReference>
<sequence>MKLYDGGRAPNPRRVRVFLKEKGIEIPIEQVDLGAMQHKSERYTALNPLQRVPALELDDGTIITESIAICRYFEALRPEPALFGRSPIEFATIEMWQRRIELHLMLGIAQIFRHLHPGMKEFEVPQVAAWGEANKPRVLDFLALLDRELAGRRFAAGDTYSVADITGLVAVDFLRAAKLPLPAELNHVIRWHGELSARPSASA</sequence>
<dbReference type="Pfam" id="PF00043">
    <property type="entry name" value="GST_C"/>
    <property type="match status" value="1"/>
</dbReference>
<dbReference type="InterPro" id="IPR004045">
    <property type="entry name" value="Glutathione_S-Trfase_N"/>
</dbReference>
<reference evidence="1 2" key="1">
    <citation type="submission" date="2017-05" db="EMBL/GenBank/DDBJ databases">
        <title>Full genome sequence of Pseudorhodoplanes sinuspersici.</title>
        <authorList>
            <person name="Dastgheib S.M.M."/>
            <person name="Shavandi M."/>
            <person name="Tirandaz H."/>
        </authorList>
    </citation>
    <scope>NUCLEOTIDE SEQUENCE [LARGE SCALE GENOMIC DNA]</scope>
    <source>
        <strain evidence="1 2">RIPI110</strain>
    </source>
</reference>
<dbReference type="AlphaFoldDB" id="A0A1W6ZUM3"/>
<dbReference type="PANTHER" id="PTHR44051">
    <property type="entry name" value="GLUTATHIONE S-TRANSFERASE-RELATED"/>
    <property type="match status" value="1"/>
</dbReference>
<dbReference type="SUPFAM" id="SSF52833">
    <property type="entry name" value="Thioredoxin-like"/>
    <property type="match status" value="1"/>
</dbReference>
<dbReference type="InterPro" id="IPR010987">
    <property type="entry name" value="Glutathione-S-Trfase_C-like"/>
</dbReference>
<accession>A0A1W6ZUM3</accession>
<dbReference type="InterPro" id="IPR036282">
    <property type="entry name" value="Glutathione-S-Trfase_C_sf"/>
</dbReference>
<dbReference type="SFLD" id="SFLDS00019">
    <property type="entry name" value="Glutathione_Transferase_(cytos"/>
    <property type="match status" value="1"/>
</dbReference>
<dbReference type="InterPro" id="IPR034346">
    <property type="entry name" value="Gtt2-like_C"/>
</dbReference>
<dbReference type="KEGG" id="psin:CAK95_19780"/>
<dbReference type="EMBL" id="CP021112">
    <property type="protein sequence ID" value="ARQ01084.1"/>
    <property type="molecule type" value="Genomic_DNA"/>
</dbReference>
<name>A0A1W6ZUM3_9HYPH</name>
<dbReference type="InterPro" id="IPR004046">
    <property type="entry name" value="GST_C"/>
</dbReference>
<evidence type="ECO:0000313" key="1">
    <source>
        <dbReference type="EMBL" id="ARQ01084.1"/>
    </source>
</evidence>
<dbReference type="Gene3D" id="3.40.30.10">
    <property type="entry name" value="Glutaredoxin"/>
    <property type="match status" value="1"/>
</dbReference>
<organism evidence="1 2">
    <name type="scientific">Pseudorhodoplanes sinuspersici</name>
    <dbReference type="NCBI Taxonomy" id="1235591"/>
    <lineage>
        <taxon>Bacteria</taxon>
        <taxon>Pseudomonadati</taxon>
        <taxon>Pseudomonadota</taxon>
        <taxon>Alphaproteobacteria</taxon>
        <taxon>Hyphomicrobiales</taxon>
        <taxon>Pseudorhodoplanes</taxon>
    </lineage>
</organism>
<dbReference type="STRING" id="1235591.CAK95_19780"/>
<keyword evidence="1" id="KW-0808">Transferase</keyword>
<dbReference type="InterPro" id="IPR040079">
    <property type="entry name" value="Glutathione_S-Trfase"/>
</dbReference>
<dbReference type="Gene3D" id="1.20.1050.10">
    <property type="match status" value="1"/>
</dbReference>
<dbReference type="InterPro" id="IPR036249">
    <property type="entry name" value="Thioredoxin-like_sf"/>
</dbReference>
<dbReference type="SUPFAM" id="SSF47616">
    <property type="entry name" value="GST C-terminal domain-like"/>
    <property type="match status" value="1"/>
</dbReference>
<proteinExistence type="predicted"/>